<name>A0ABP3QR60_9BACI</name>
<reference evidence="2" key="1">
    <citation type="journal article" date="2019" name="Int. J. Syst. Evol. Microbiol.">
        <title>The Global Catalogue of Microorganisms (GCM) 10K type strain sequencing project: providing services to taxonomists for standard genome sequencing and annotation.</title>
        <authorList>
            <consortium name="The Broad Institute Genomics Platform"/>
            <consortium name="The Broad Institute Genome Sequencing Center for Infectious Disease"/>
            <person name="Wu L."/>
            <person name="Ma J."/>
        </authorList>
    </citation>
    <scope>NUCLEOTIDE SEQUENCE [LARGE SCALE GENOMIC DNA]</scope>
    <source>
        <strain evidence="2">JCM 15395</strain>
    </source>
</reference>
<sequence length="78" mass="8859">MGTFVRNCRLCREPMESSPFMMCTKCLVESDHVRTYIVKHPHVSLEEIAHSTDVPLEKVKNMVNLGISIRKENGTGVQ</sequence>
<dbReference type="EMBL" id="BAAADS010000006">
    <property type="protein sequence ID" value="GAA0595751.1"/>
    <property type="molecule type" value="Genomic_DNA"/>
</dbReference>
<comment type="caution">
    <text evidence="1">The sequence shown here is derived from an EMBL/GenBank/DDBJ whole genome shotgun (WGS) entry which is preliminary data.</text>
</comment>
<protein>
    <submittedName>
        <fullName evidence="1">Uncharacterized protein</fullName>
    </submittedName>
</protein>
<dbReference type="Proteomes" id="UP001500866">
    <property type="component" value="Unassembled WGS sequence"/>
</dbReference>
<organism evidence="1 2">
    <name type="scientific">Virgibacillus siamensis</name>
    <dbReference type="NCBI Taxonomy" id="480071"/>
    <lineage>
        <taxon>Bacteria</taxon>
        <taxon>Bacillati</taxon>
        <taxon>Bacillota</taxon>
        <taxon>Bacilli</taxon>
        <taxon>Bacillales</taxon>
        <taxon>Bacillaceae</taxon>
        <taxon>Virgibacillus</taxon>
    </lineage>
</organism>
<evidence type="ECO:0000313" key="2">
    <source>
        <dbReference type="Proteomes" id="UP001500866"/>
    </source>
</evidence>
<dbReference type="RefSeq" id="WP_343810827.1">
    <property type="nucleotide sequence ID" value="NZ_BAAADS010000006.1"/>
</dbReference>
<gene>
    <name evidence="1" type="ORF">GCM10009001_09850</name>
</gene>
<accession>A0ABP3QR60</accession>
<proteinExistence type="predicted"/>
<evidence type="ECO:0000313" key="1">
    <source>
        <dbReference type="EMBL" id="GAA0595751.1"/>
    </source>
</evidence>
<keyword evidence="2" id="KW-1185">Reference proteome</keyword>